<dbReference type="EMBL" id="JAADJZ010000002">
    <property type="protein sequence ID" value="KAF2877072.1"/>
    <property type="molecule type" value="Genomic_DNA"/>
</dbReference>
<organism evidence="1 2">
    <name type="scientific">Massariosphaeria phaeospora</name>
    <dbReference type="NCBI Taxonomy" id="100035"/>
    <lineage>
        <taxon>Eukaryota</taxon>
        <taxon>Fungi</taxon>
        <taxon>Dikarya</taxon>
        <taxon>Ascomycota</taxon>
        <taxon>Pezizomycotina</taxon>
        <taxon>Dothideomycetes</taxon>
        <taxon>Pleosporomycetidae</taxon>
        <taxon>Pleosporales</taxon>
        <taxon>Pleosporales incertae sedis</taxon>
        <taxon>Massariosphaeria</taxon>
    </lineage>
</organism>
<name>A0A7C8II08_9PLEO</name>
<dbReference type="Proteomes" id="UP000481861">
    <property type="component" value="Unassembled WGS sequence"/>
</dbReference>
<evidence type="ECO:0000313" key="2">
    <source>
        <dbReference type="Proteomes" id="UP000481861"/>
    </source>
</evidence>
<comment type="caution">
    <text evidence="1">The sequence shown here is derived from an EMBL/GenBank/DDBJ whole genome shotgun (WGS) entry which is preliminary data.</text>
</comment>
<protein>
    <submittedName>
        <fullName evidence="1">Uncharacterized protein</fullName>
    </submittedName>
</protein>
<gene>
    <name evidence="1" type="ORF">BDV95DRAFT_558428</name>
</gene>
<keyword evidence="2" id="KW-1185">Reference proteome</keyword>
<evidence type="ECO:0000313" key="1">
    <source>
        <dbReference type="EMBL" id="KAF2877072.1"/>
    </source>
</evidence>
<accession>A0A7C8II08</accession>
<reference evidence="1 2" key="1">
    <citation type="submission" date="2020-01" db="EMBL/GenBank/DDBJ databases">
        <authorList>
            <consortium name="DOE Joint Genome Institute"/>
            <person name="Haridas S."/>
            <person name="Albert R."/>
            <person name="Binder M."/>
            <person name="Bloem J."/>
            <person name="Labutti K."/>
            <person name="Salamov A."/>
            <person name="Andreopoulos B."/>
            <person name="Baker S.E."/>
            <person name="Barry K."/>
            <person name="Bills G."/>
            <person name="Bluhm B.H."/>
            <person name="Cannon C."/>
            <person name="Castanera R."/>
            <person name="Culley D.E."/>
            <person name="Daum C."/>
            <person name="Ezra D."/>
            <person name="Gonzalez J.B."/>
            <person name="Henrissat B."/>
            <person name="Kuo A."/>
            <person name="Liang C."/>
            <person name="Lipzen A."/>
            <person name="Lutzoni F."/>
            <person name="Magnuson J."/>
            <person name="Mondo S."/>
            <person name="Nolan M."/>
            <person name="Ohm R."/>
            <person name="Pangilinan J."/>
            <person name="Park H.-J.H."/>
            <person name="Ramirez L."/>
            <person name="Alfaro M."/>
            <person name="Sun H."/>
            <person name="Tritt A."/>
            <person name="Yoshinaga Y."/>
            <person name="Zwiers L.-H.L."/>
            <person name="Turgeon B.G."/>
            <person name="Goodwin S.B."/>
            <person name="Spatafora J.W."/>
            <person name="Crous P.W."/>
            <person name="Grigoriev I.V."/>
        </authorList>
    </citation>
    <scope>NUCLEOTIDE SEQUENCE [LARGE SCALE GENOMIC DNA]</scope>
    <source>
        <strain evidence="1 2">CBS 611.86</strain>
    </source>
</reference>
<dbReference type="AlphaFoldDB" id="A0A7C8II08"/>
<sequence>MANQPPEAARRSEHYNMPQSPLILVYKSNDALSLNPAPSKFSGSYVRRRIERKVSNGIPKRYTINRTRPGAVRNLYRLVHPIYQRHPFASSMQQSTNTALTELQALRTALRRGSPDVELDAVICTLAAVSSVPASMVVVAKSAVLYQHTALRCLP</sequence>
<proteinExistence type="predicted"/>